<evidence type="ECO:0000259" key="1">
    <source>
        <dbReference type="Pfam" id="PF08268"/>
    </source>
</evidence>
<reference evidence="2 3" key="2">
    <citation type="journal article" date="2017" name="Front. Plant Sci.">
        <title>Gene Classification and Mining of Molecular Markers Useful in Red Clover (Trifolium pratense) Breeding.</title>
        <authorList>
            <person name="Istvanek J."/>
            <person name="Dluhosova J."/>
            <person name="Dluhos P."/>
            <person name="Patkova L."/>
            <person name="Nedelnik J."/>
            <person name="Repkova J."/>
        </authorList>
    </citation>
    <scope>NUCLEOTIDE SEQUENCE [LARGE SCALE GENOMIC DNA]</scope>
    <source>
        <strain evidence="3">cv. Tatra</strain>
        <tissue evidence="2">Young leaves</tissue>
    </source>
</reference>
<dbReference type="PANTHER" id="PTHR31790:SF526">
    <property type="entry name" value="OS12G0618150 PROTEIN"/>
    <property type="match status" value="1"/>
</dbReference>
<dbReference type="EMBL" id="ASHM01061159">
    <property type="protein sequence ID" value="PNX89873.1"/>
    <property type="molecule type" value="Genomic_DNA"/>
</dbReference>
<comment type="caution">
    <text evidence="2">The sequence shown here is derived from an EMBL/GenBank/DDBJ whole genome shotgun (WGS) entry which is preliminary data.</text>
</comment>
<evidence type="ECO:0000313" key="3">
    <source>
        <dbReference type="Proteomes" id="UP000236291"/>
    </source>
</evidence>
<feature type="domain" description="F-box associated beta-propeller type 3" evidence="1">
    <location>
        <begin position="29"/>
        <end position="119"/>
    </location>
</feature>
<dbReference type="Pfam" id="PF08268">
    <property type="entry name" value="FBA_3"/>
    <property type="match status" value="1"/>
</dbReference>
<dbReference type="InterPro" id="IPR013187">
    <property type="entry name" value="F-box-assoc_dom_typ3"/>
</dbReference>
<protein>
    <submittedName>
        <fullName evidence="2">F-box protein</fullName>
    </submittedName>
</protein>
<dbReference type="InterPro" id="IPR052361">
    <property type="entry name" value="F-box_domain"/>
</dbReference>
<accession>A0A2K3MGG7</accession>
<dbReference type="NCBIfam" id="TIGR01640">
    <property type="entry name" value="F_box_assoc_1"/>
    <property type="match status" value="1"/>
</dbReference>
<dbReference type="AlphaFoldDB" id="A0A2K3MGG7"/>
<reference evidence="2 3" key="1">
    <citation type="journal article" date="2014" name="Am. J. Bot.">
        <title>Genome assembly and annotation for red clover (Trifolium pratense; Fabaceae).</title>
        <authorList>
            <person name="Istvanek J."/>
            <person name="Jaros M."/>
            <person name="Krenek A."/>
            <person name="Repkova J."/>
        </authorList>
    </citation>
    <scope>NUCLEOTIDE SEQUENCE [LARGE SCALE GENOMIC DNA]</scope>
    <source>
        <strain evidence="3">cv. Tatra</strain>
        <tissue evidence="2">Young leaves</tissue>
    </source>
</reference>
<name>A0A2K3MGG7_TRIPR</name>
<gene>
    <name evidence="2" type="ORF">L195_g045995</name>
</gene>
<dbReference type="PANTHER" id="PTHR31790">
    <property type="entry name" value="OS02G0783600 PROTEIN"/>
    <property type="match status" value="1"/>
</dbReference>
<proteinExistence type="predicted"/>
<dbReference type="InterPro" id="IPR017451">
    <property type="entry name" value="F-box-assoc_interact_dom"/>
</dbReference>
<sequence>MLSGERFENKVRLDWPPPFLENNSYVQILGSSSVNGIFCLFQGCAYIITTVLWNPATKQFKLVPPSHQPAECNTRPEAFGYDPVREDYKVLKVAEYPLWFEGNWVWLPDANNHYWKMNELLDDMLDNDHQFWDGGHLTCMTLSGRYIAIKVILGKKLKALIKL</sequence>
<evidence type="ECO:0000313" key="2">
    <source>
        <dbReference type="EMBL" id="PNX89873.1"/>
    </source>
</evidence>
<dbReference type="Proteomes" id="UP000236291">
    <property type="component" value="Unassembled WGS sequence"/>
</dbReference>
<organism evidence="2 3">
    <name type="scientific">Trifolium pratense</name>
    <name type="common">Red clover</name>
    <dbReference type="NCBI Taxonomy" id="57577"/>
    <lineage>
        <taxon>Eukaryota</taxon>
        <taxon>Viridiplantae</taxon>
        <taxon>Streptophyta</taxon>
        <taxon>Embryophyta</taxon>
        <taxon>Tracheophyta</taxon>
        <taxon>Spermatophyta</taxon>
        <taxon>Magnoliopsida</taxon>
        <taxon>eudicotyledons</taxon>
        <taxon>Gunneridae</taxon>
        <taxon>Pentapetalae</taxon>
        <taxon>rosids</taxon>
        <taxon>fabids</taxon>
        <taxon>Fabales</taxon>
        <taxon>Fabaceae</taxon>
        <taxon>Papilionoideae</taxon>
        <taxon>50 kb inversion clade</taxon>
        <taxon>NPAAA clade</taxon>
        <taxon>Hologalegina</taxon>
        <taxon>IRL clade</taxon>
        <taxon>Trifolieae</taxon>
        <taxon>Trifolium</taxon>
    </lineage>
</organism>